<evidence type="ECO:0000259" key="5">
    <source>
        <dbReference type="PROSITE" id="PS50600"/>
    </source>
</evidence>
<keyword evidence="7" id="KW-1185">Reference proteome</keyword>
<evidence type="ECO:0000256" key="4">
    <source>
        <dbReference type="ARBA" id="ARBA00022807"/>
    </source>
</evidence>
<sequence>MTRGQRKKRVRMESFAMSMAAMMVDGQMTQVDSIKVSCEDDLFGYDSFTYLNWNDFDSVFAMDVLSGAVISSYTMYLYEQIKNGGKVDHGICFITPTATMQFNKKGMIKNVDDSSRLVADRLKGRKGNDIVLLPYNPGEHWVLGVIDMKNMDCYYLDSLRPSSVNFQFKQIVDAAIGLYESQSGSKKTRKLRWVNSKCPPQPGFTECGYYVLKFMKEVVRQGIVVLQKDNIGGDSNQYTDADFDEIRAEWLGYACNFIFRP</sequence>
<feature type="domain" description="Ubiquitin-like protease family profile" evidence="5">
    <location>
        <begin position="49"/>
        <end position="218"/>
    </location>
</feature>
<evidence type="ECO:0000256" key="1">
    <source>
        <dbReference type="ARBA" id="ARBA00005234"/>
    </source>
</evidence>
<dbReference type="EMBL" id="JBCNJP010000134">
    <property type="protein sequence ID" value="KAK9050807.1"/>
    <property type="molecule type" value="Genomic_DNA"/>
</dbReference>
<organism evidence="6 7">
    <name type="scientific">Deinandra increscens subsp. villosa</name>
    <dbReference type="NCBI Taxonomy" id="3103831"/>
    <lineage>
        <taxon>Eukaryota</taxon>
        <taxon>Viridiplantae</taxon>
        <taxon>Streptophyta</taxon>
        <taxon>Embryophyta</taxon>
        <taxon>Tracheophyta</taxon>
        <taxon>Spermatophyta</taxon>
        <taxon>Magnoliopsida</taxon>
        <taxon>eudicotyledons</taxon>
        <taxon>Gunneridae</taxon>
        <taxon>Pentapetalae</taxon>
        <taxon>asterids</taxon>
        <taxon>campanulids</taxon>
        <taxon>Asterales</taxon>
        <taxon>Asteraceae</taxon>
        <taxon>Asteroideae</taxon>
        <taxon>Heliantheae alliance</taxon>
        <taxon>Madieae</taxon>
        <taxon>Madiinae</taxon>
        <taxon>Deinandra</taxon>
    </lineage>
</organism>
<evidence type="ECO:0000256" key="2">
    <source>
        <dbReference type="ARBA" id="ARBA00022670"/>
    </source>
</evidence>
<reference evidence="6 7" key="1">
    <citation type="submission" date="2024-04" db="EMBL/GenBank/DDBJ databases">
        <title>The reference genome of an endangered Asteraceae, Deinandra increscens subsp. villosa, native to the Central Coast of California.</title>
        <authorList>
            <person name="Guilliams M."/>
            <person name="Hasenstab-Lehman K."/>
            <person name="Meyer R."/>
            <person name="Mcevoy S."/>
        </authorList>
    </citation>
    <scope>NUCLEOTIDE SEQUENCE [LARGE SCALE GENOMIC DNA]</scope>
    <source>
        <tissue evidence="6">Leaf</tissue>
    </source>
</reference>
<name>A0AAP0CB41_9ASTR</name>
<evidence type="ECO:0000313" key="7">
    <source>
        <dbReference type="Proteomes" id="UP001408789"/>
    </source>
</evidence>
<comment type="caution">
    <text evidence="6">The sequence shown here is derived from an EMBL/GenBank/DDBJ whole genome shotgun (WGS) entry which is preliminary data.</text>
</comment>
<proteinExistence type="inferred from homology"/>
<comment type="similarity">
    <text evidence="1">Belongs to the peptidase C48 family.</text>
</comment>
<accession>A0AAP0CB41</accession>
<dbReference type="GO" id="GO:0019784">
    <property type="term" value="F:deNEDDylase activity"/>
    <property type="evidence" value="ECO:0007669"/>
    <property type="project" value="InterPro"/>
</dbReference>
<dbReference type="GO" id="GO:0008234">
    <property type="term" value="F:cysteine-type peptidase activity"/>
    <property type="evidence" value="ECO:0007669"/>
    <property type="project" value="UniProtKB-KW"/>
</dbReference>
<dbReference type="SUPFAM" id="SSF54001">
    <property type="entry name" value="Cysteine proteinases"/>
    <property type="match status" value="1"/>
</dbReference>
<dbReference type="PROSITE" id="PS50600">
    <property type="entry name" value="ULP_PROTEASE"/>
    <property type="match status" value="1"/>
</dbReference>
<dbReference type="Pfam" id="PF02902">
    <property type="entry name" value="Peptidase_C48"/>
    <property type="match status" value="1"/>
</dbReference>
<keyword evidence="4" id="KW-0788">Thiol protease</keyword>
<protein>
    <recommendedName>
        <fullName evidence="5">Ubiquitin-like protease family profile domain-containing protein</fullName>
    </recommendedName>
</protein>
<dbReference type="InterPro" id="IPR044613">
    <property type="entry name" value="Nep1/2-like"/>
</dbReference>
<gene>
    <name evidence="6" type="ORF">SSX86_030223</name>
</gene>
<dbReference type="InterPro" id="IPR038765">
    <property type="entry name" value="Papain-like_cys_pep_sf"/>
</dbReference>
<keyword evidence="3" id="KW-0378">Hydrolase</keyword>
<dbReference type="PANTHER" id="PTHR46468:SF1">
    <property type="entry name" value="SENTRIN-SPECIFIC PROTEASE 8"/>
    <property type="match status" value="1"/>
</dbReference>
<dbReference type="GO" id="GO:0000338">
    <property type="term" value="P:protein deneddylation"/>
    <property type="evidence" value="ECO:0007669"/>
    <property type="project" value="TreeGrafter"/>
</dbReference>
<dbReference type="AlphaFoldDB" id="A0AAP0CB41"/>
<dbReference type="GO" id="GO:0006508">
    <property type="term" value="P:proteolysis"/>
    <property type="evidence" value="ECO:0007669"/>
    <property type="project" value="UniProtKB-KW"/>
</dbReference>
<dbReference type="InterPro" id="IPR003653">
    <property type="entry name" value="Peptidase_C48_C"/>
</dbReference>
<dbReference type="Proteomes" id="UP001408789">
    <property type="component" value="Unassembled WGS sequence"/>
</dbReference>
<evidence type="ECO:0000256" key="3">
    <source>
        <dbReference type="ARBA" id="ARBA00022801"/>
    </source>
</evidence>
<evidence type="ECO:0000313" key="6">
    <source>
        <dbReference type="EMBL" id="KAK9050807.1"/>
    </source>
</evidence>
<keyword evidence="2" id="KW-0645">Protease</keyword>
<dbReference type="PANTHER" id="PTHR46468">
    <property type="entry name" value="SENTRIN-SPECIFIC PROTEASE 8"/>
    <property type="match status" value="1"/>
</dbReference>
<dbReference type="Gene3D" id="3.40.395.10">
    <property type="entry name" value="Adenoviral Proteinase, Chain A"/>
    <property type="match status" value="1"/>
</dbReference>